<feature type="compositionally biased region" description="Polar residues" evidence="1">
    <location>
        <begin position="343"/>
        <end position="355"/>
    </location>
</feature>
<name>A0A1E4TBS3_9ASCO</name>
<proteinExistence type="predicted"/>
<feature type="region of interest" description="Disordered" evidence="1">
    <location>
        <begin position="308"/>
        <end position="361"/>
    </location>
</feature>
<feature type="compositionally biased region" description="Basic and acidic residues" evidence="1">
    <location>
        <begin position="1029"/>
        <end position="1052"/>
    </location>
</feature>
<evidence type="ECO:0000256" key="1">
    <source>
        <dbReference type="SAM" id="MobiDB-lite"/>
    </source>
</evidence>
<feature type="region of interest" description="Disordered" evidence="1">
    <location>
        <begin position="652"/>
        <end position="787"/>
    </location>
</feature>
<accession>A0A1E4TBS3</accession>
<dbReference type="GO" id="GO:0005737">
    <property type="term" value="C:cytoplasm"/>
    <property type="evidence" value="ECO:0007669"/>
    <property type="project" value="TreeGrafter"/>
</dbReference>
<feature type="compositionally biased region" description="Polar residues" evidence="1">
    <location>
        <begin position="715"/>
        <end position="728"/>
    </location>
</feature>
<feature type="compositionally biased region" description="Basic and acidic residues" evidence="1">
    <location>
        <begin position="675"/>
        <end position="696"/>
    </location>
</feature>
<feature type="compositionally biased region" description="Low complexity" evidence="1">
    <location>
        <begin position="220"/>
        <end position="240"/>
    </location>
</feature>
<feature type="compositionally biased region" description="Polar residues" evidence="1">
    <location>
        <begin position="1053"/>
        <end position="1068"/>
    </location>
</feature>
<feature type="region of interest" description="Disordered" evidence="1">
    <location>
        <begin position="218"/>
        <end position="289"/>
    </location>
</feature>
<feature type="compositionally biased region" description="Polar residues" evidence="1">
    <location>
        <begin position="143"/>
        <end position="162"/>
    </location>
</feature>
<dbReference type="GO" id="GO:0010971">
    <property type="term" value="P:positive regulation of G2/M transition of mitotic cell cycle"/>
    <property type="evidence" value="ECO:0007669"/>
    <property type="project" value="TreeGrafter"/>
</dbReference>
<sequence length="1320" mass="147109">MSESTTTSSNPPNEELNSDLRMEYGSANDYHKSSARLPRRSSSLNDSIYSDIRAYPLSDRDHEDNVSSDDLSDHHDPEYILPHQTIPESSSYPLSAYVPLGNMDTQLTNEVVAAELSSIKALRRISLDTAEHGVGNDPDLPFSISSTHQLPQASSSPVSNGSPDRLHKRTSSQSTVASDSSLQNYNDIWVPAHLHPELAPLEWKTFIEQKVSELEKYRPNNPDSFAASSSSNSNGTNQNESKSKIDQEKLRRRKSRLSQQIDVKSGANDYRDASESLRKRRSANAPPLPKVADLDVLDHISDEFLSIENLPQPSARPKENDELLQDTPMSSPLLAPSSPSLSDTDQFSLQSSASSGGTGLRRSYRTVIGHNSLRRGYGAKPLNLGSLKGTKVGSQLSVTTSEPEIPLSSRSIDSSTQIDKDKDLPPVPPPKSPKEPATSPLKSPALSISASSPNAESSFERVDKQVRELVNGIEELQFENDIYSKGNASTFLSEDAARQHEIHHDQHNAVIVSPNRDKDLPQPPDKPVTVIGGDKDLKRSGSLTKTIVLDESVVSEDAGVFNLHSEKDQEQPALKKSKPYIVSSMIRDDHTKDESSFKPTINRSPSTEGTQVQDKGLDMEPKQLSLFKSSESKAAKTSDVILTPASPILREEHNAQANVNNSRKLSWSGWFSNSKDPKRKDKTKDKEKDKERHNESKPGLQVDTSSGAAALQPSPILSSDSEFSSDNDLQPKDSSSSTESKDSRTEKLLSSVFKNKKRSSKKANQDSSRKEKNNNFENSDFDSSDMETVIDDRNDAETYMSGLAMITQMETANQGNDPNEAQLTIENSFTRFPIHIERAIYRLSHIKLANPRRCLAQQVVLTNFMYGYLNLINQTPVRQLQPQSPRSREEMKIPQEKTLERMTAPERGLVGRNRPSNILTREEMETLDEAVMDQELYSNRELEISENMRNMFGNTIESNFEVPDYLTIEESVQSDVATEGSSPSLGAIDLPKIDTQKFWNGADETMSEDMDGLAKKDVSIHIAGSRQQQTEKGDAHSTDLKRGTSQSVDRETSTYSPDNFPNRSSSSGYAEKAQDHPQYSDMYAQQGQIPPRRGSYDQGMNGSINSQQQRVRHKGYEERKLGSQIAPYRASHPPMSYGRPPQQGTYGPSPSARDARRVPLPQDRPGHMNHNVKSAGPLPRRYPPEEPRRLPNGHHKPGGYETNRGYDLNSDRYYQRPPSRNRHYANPQGAPQGPSKRYNIPPQGYRRRPPPPNSMANPQMTGVPIYEAPDNYGPRPAHGKHRQNLDPRMMNPANSLQNLRRDIQYADDRYSGSSAYHRAT</sequence>
<feature type="compositionally biased region" description="Polar residues" evidence="1">
    <location>
        <begin position="655"/>
        <end position="674"/>
    </location>
</feature>
<feature type="region of interest" description="Disordered" evidence="1">
    <location>
        <begin position="586"/>
        <end position="617"/>
    </location>
</feature>
<feature type="region of interest" description="Disordered" evidence="1">
    <location>
        <begin position="136"/>
        <end position="179"/>
    </location>
</feature>
<feature type="region of interest" description="Disordered" evidence="1">
    <location>
        <begin position="1"/>
        <end position="43"/>
    </location>
</feature>
<dbReference type="Proteomes" id="UP000095023">
    <property type="component" value="Unassembled WGS sequence"/>
</dbReference>
<feature type="compositionally biased region" description="Low complexity" evidence="1">
    <location>
        <begin position="447"/>
        <end position="457"/>
    </location>
</feature>
<evidence type="ECO:0000313" key="4">
    <source>
        <dbReference type="Proteomes" id="UP000095023"/>
    </source>
</evidence>
<feature type="compositionally biased region" description="Low complexity" evidence="1">
    <location>
        <begin position="1"/>
        <end position="15"/>
    </location>
</feature>
<feature type="compositionally biased region" description="Basic and acidic residues" evidence="1">
    <location>
        <begin position="763"/>
        <end position="774"/>
    </location>
</feature>
<dbReference type="SMART" id="SM01327">
    <property type="entry name" value="Zds_C"/>
    <property type="match status" value="1"/>
</dbReference>
<evidence type="ECO:0000259" key="2">
    <source>
        <dbReference type="SMART" id="SM01327"/>
    </source>
</evidence>
<dbReference type="InterPro" id="IPR013941">
    <property type="entry name" value="ZDS1_C"/>
</dbReference>
<feature type="compositionally biased region" description="Basic and acidic residues" evidence="1">
    <location>
        <begin position="586"/>
        <end position="596"/>
    </location>
</feature>
<feature type="compositionally biased region" description="Low complexity" evidence="1">
    <location>
        <begin position="330"/>
        <end position="342"/>
    </location>
</feature>
<feature type="compositionally biased region" description="Basic and acidic residues" evidence="1">
    <location>
        <begin position="58"/>
        <end position="78"/>
    </location>
</feature>
<dbReference type="PANTHER" id="PTHR28089">
    <property type="entry name" value="PROTEIN ZDS1-RELATED"/>
    <property type="match status" value="1"/>
</dbReference>
<evidence type="ECO:0000313" key="3">
    <source>
        <dbReference type="EMBL" id="ODV89191.1"/>
    </source>
</evidence>
<feature type="region of interest" description="Disordered" evidence="1">
    <location>
        <begin position="378"/>
        <end position="460"/>
    </location>
</feature>
<dbReference type="GO" id="GO:0030010">
    <property type="term" value="P:establishment of cell polarity"/>
    <property type="evidence" value="ECO:0007669"/>
    <property type="project" value="TreeGrafter"/>
</dbReference>
<gene>
    <name evidence="3" type="ORF">CANCADRAFT_134666</name>
</gene>
<reference evidence="4" key="1">
    <citation type="submission" date="2016-02" db="EMBL/GenBank/DDBJ databases">
        <title>Comparative genomics of biotechnologically important yeasts.</title>
        <authorList>
            <consortium name="DOE Joint Genome Institute"/>
            <person name="Riley R."/>
            <person name="Haridas S."/>
            <person name="Wolfe K.H."/>
            <person name="Lopes M.R."/>
            <person name="Hittinger C.T."/>
            <person name="Goker M."/>
            <person name="Salamov A."/>
            <person name="Wisecaver J."/>
            <person name="Long T.M."/>
            <person name="Aerts A.L."/>
            <person name="Barry K."/>
            <person name="Choi C."/>
            <person name="Clum A."/>
            <person name="Coughlan A.Y."/>
            <person name="Deshpande S."/>
            <person name="Douglass A.P."/>
            <person name="Hanson S.J."/>
            <person name="Klenk H.-P."/>
            <person name="Labutti K."/>
            <person name="Lapidus A."/>
            <person name="Lindquist E."/>
            <person name="Lipzen A."/>
            <person name="Meier-Kolthoff J.P."/>
            <person name="Ohm R.A."/>
            <person name="Otillar R.P."/>
            <person name="Pangilinan J."/>
            <person name="Peng Y."/>
            <person name="Rokas A."/>
            <person name="Rosa C.A."/>
            <person name="Scheuner C."/>
            <person name="Sibirny A.A."/>
            <person name="Slot J.C."/>
            <person name="Stielow J.B."/>
            <person name="Sun H."/>
            <person name="Kurtzman C.P."/>
            <person name="Blackwell M."/>
            <person name="Jeffries T.W."/>
            <person name="Grigoriev I.V."/>
        </authorList>
    </citation>
    <scope>NUCLEOTIDE SEQUENCE [LARGE SCALE GENOMIC DNA]</scope>
    <source>
        <strain evidence="4">NRRL Y-17796</strain>
    </source>
</reference>
<feature type="region of interest" description="Disordered" evidence="1">
    <location>
        <begin position="55"/>
        <end position="90"/>
    </location>
</feature>
<organism evidence="3 4">
    <name type="scientific">Tortispora caseinolytica NRRL Y-17796</name>
    <dbReference type="NCBI Taxonomy" id="767744"/>
    <lineage>
        <taxon>Eukaryota</taxon>
        <taxon>Fungi</taxon>
        <taxon>Dikarya</taxon>
        <taxon>Ascomycota</taxon>
        <taxon>Saccharomycotina</taxon>
        <taxon>Trigonopsidomycetes</taxon>
        <taxon>Trigonopsidales</taxon>
        <taxon>Trigonopsidaceae</taxon>
        <taxon>Tortispora</taxon>
    </lineage>
</organism>
<dbReference type="Pfam" id="PF08632">
    <property type="entry name" value="Zds_C"/>
    <property type="match status" value="1"/>
</dbReference>
<dbReference type="EMBL" id="KV453843">
    <property type="protein sequence ID" value="ODV89191.1"/>
    <property type="molecule type" value="Genomic_DNA"/>
</dbReference>
<feature type="compositionally biased region" description="Polar residues" evidence="1">
    <location>
        <begin position="392"/>
        <end position="417"/>
    </location>
</feature>
<dbReference type="OrthoDB" id="5589766at2759"/>
<protein>
    <recommendedName>
        <fullName evidence="2">Protein Zds1 C-terminal domain-containing protein</fullName>
    </recommendedName>
</protein>
<feature type="region of interest" description="Disordered" evidence="1">
    <location>
        <begin position="1024"/>
        <end position="1292"/>
    </location>
</feature>
<feature type="domain" description="Protein Zds1 C-terminal" evidence="2">
    <location>
        <begin position="821"/>
        <end position="873"/>
    </location>
</feature>
<dbReference type="PANTHER" id="PTHR28089:SF1">
    <property type="entry name" value="PROTEIN ZDS1-RELATED"/>
    <property type="match status" value="1"/>
</dbReference>
<feature type="compositionally biased region" description="Polar residues" evidence="1">
    <location>
        <begin position="1098"/>
        <end position="1109"/>
    </location>
</feature>
<dbReference type="InterPro" id="IPR040206">
    <property type="entry name" value="Zds1/2"/>
</dbReference>
<keyword evidence="4" id="KW-1185">Reference proteome</keyword>
<feature type="compositionally biased region" description="Polar residues" evidence="1">
    <location>
        <begin position="597"/>
        <end position="613"/>
    </location>
</feature>